<dbReference type="GeneID" id="75913248"/>
<comment type="caution">
    <text evidence="6">The sequence shown here is derived from an EMBL/GenBank/DDBJ whole genome shotgun (WGS) entry which is preliminary data.</text>
</comment>
<evidence type="ECO:0000313" key="7">
    <source>
        <dbReference type="Proteomes" id="UP001206595"/>
    </source>
</evidence>
<dbReference type="EMBL" id="MU620908">
    <property type="protein sequence ID" value="KAI8581036.1"/>
    <property type="molecule type" value="Genomic_DNA"/>
</dbReference>
<proteinExistence type="inferred from homology"/>
<comment type="subcellular location">
    <subcellularLocation>
        <location evidence="1">Nucleus</location>
    </subcellularLocation>
</comment>
<reference evidence="6" key="2">
    <citation type="journal article" date="2022" name="Proc. Natl. Acad. Sci. U.S.A.">
        <title>Diploid-dominant life cycles characterize the early evolution of Fungi.</title>
        <authorList>
            <person name="Amses K.R."/>
            <person name="Simmons D.R."/>
            <person name="Longcore J.E."/>
            <person name="Mondo S.J."/>
            <person name="Seto K."/>
            <person name="Jeronimo G.H."/>
            <person name="Bonds A.E."/>
            <person name="Quandt C.A."/>
            <person name="Davis W.J."/>
            <person name="Chang Y."/>
            <person name="Federici B.A."/>
            <person name="Kuo A."/>
            <person name="LaButti K."/>
            <person name="Pangilinan J."/>
            <person name="Andreopoulos W."/>
            <person name="Tritt A."/>
            <person name="Riley R."/>
            <person name="Hundley H."/>
            <person name="Johnson J."/>
            <person name="Lipzen A."/>
            <person name="Barry K."/>
            <person name="Lang B.F."/>
            <person name="Cuomo C.A."/>
            <person name="Buchler N.E."/>
            <person name="Grigoriev I.V."/>
            <person name="Spatafora J.W."/>
            <person name="Stajich J.E."/>
            <person name="James T.Y."/>
        </authorList>
    </citation>
    <scope>NUCLEOTIDE SEQUENCE</scope>
    <source>
        <strain evidence="6">AG</strain>
    </source>
</reference>
<dbReference type="Pfam" id="PF11571">
    <property type="entry name" value="Med27"/>
    <property type="match status" value="1"/>
</dbReference>
<keyword evidence="3" id="KW-0805">Transcription regulation</keyword>
<evidence type="ECO:0000313" key="6">
    <source>
        <dbReference type="EMBL" id="KAI8581036.1"/>
    </source>
</evidence>
<sequence length="338" mass="38302">MNDERSPVENIKKVDALLNTLTDIRASVKQLFQVTTEESRAIDFPQIFNERLRVVKGVIGRFSSEAESAQGALEYAHNLSATKTFDLSTIVGDEPVDGMDFLNDEMQVNDAGESNKEFGIALKKNASYLLREMTTSTPYTLKRLNDITDDRDAKRIDSKTEGSLVSNGLIKAFVNDWIKTSPISKYADIQYAVEESTTLTGSACCLKISIPHVLCAYLSIQFDEGKHSVVFDNFCVVAYREDKPLWERSDYAVFEKINILAMEKLDEMAKSNAQDAVYSVLNWISSYNDLFTATCHKCQKRLLFNSPQFKYLPPTLRILKQSENDESIEWLSYHSKCI</sequence>
<dbReference type="Proteomes" id="UP001206595">
    <property type="component" value="Unassembled WGS sequence"/>
</dbReference>
<organism evidence="6 7">
    <name type="scientific">Umbelopsis ramanniana AG</name>
    <dbReference type="NCBI Taxonomy" id="1314678"/>
    <lineage>
        <taxon>Eukaryota</taxon>
        <taxon>Fungi</taxon>
        <taxon>Fungi incertae sedis</taxon>
        <taxon>Mucoromycota</taxon>
        <taxon>Mucoromycotina</taxon>
        <taxon>Umbelopsidomycetes</taxon>
        <taxon>Umbelopsidales</taxon>
        <taxon>Umbelopsidaceae</taxon>
        <taxon>Umbelopsis</taxon>
    </lineage>
</organism>
<evidence type="ECO:0000256" key="4">
    <source>
        <dbReference type="ARBA" id="ARBA00023163"/>
    </source>
</evidence>
<evidence type="ECO:0000256" key="1">
    <source>
        <dbReference type="ARBA" id="ARBA00004123"/>
    </source>
</evidence>
<dbReference type="PANTHER" id="PTHR13130">
    <property type="entry name" value="34 KDA TRANSCRIPTIONAL CO-ACTIVATOR-RELATED"/>
    <property type="match status" value="1"/>
</dbReference>
<feature type="non-terminal residue" evidence="6">
    <location>
        <position position="338"/>
    </location>
</feature>
<dbReference type="PANTHER" id="PTHR13130:SF4">
    <property type="entry name" value="MEDIATOR OF RNA POLYMERASE II TRANSCRIPTION SUBUNIT 27"/>
    <property type="match status" value="1"/>
</dbReference>
<evidence type="ECO:0000256" key="2">
    <source>
        <dbReference type="ARBA" id="ARBA00008048"/>
    </source>
</evidence>
<accession>A0AAD5EDN1</accession>
<dbReference type="GO" id="GO:0003713">
    <property type="term" value="F:transcription coactivator activity"/>
    <property type="evidence" value="ECO:0007669"/>
    <property type="project" value="TreeGrafter"/>
</dbReference>
<dbReference type="AlphaFoldDB" id="A0AAD5EDN1"/>
<protein>
    <recommendedName>
        <fullName evidence="8">Mediator of RNA polymerase II transcription subunit 27</fullName>
    </recommendedName>
</protein>
<evidence type="ECO:0000256" key="3">
    <source>
        <dbReference type="ARBA" id="ARBA00023015"/>
    </source>
</evidence>
<reference evidence="6" key="1">
    <citation type="submission" date="2021-06" db="EMBL/GenBank/DDBJ databases">
        <authorList>
            <consortium name="DOE Joint Genome Institute"/>
            <person name="Mondo S.J."/>
            <person name="Amses K.R."/>
            <person name="Simmons D.R."/>
            <person name="Longcore J.E."/>
            <person name="Seto K."/>
            <person name="Alves G.H."/>
            <person name="Bonds A.E."/>
            <person name="Quandt C.A."/>
            <person name="Davis W.J."/>
            <person name="Chang Y."/>
            <person name="Letcher P.M."/>
            <person name="Powell M.J."/>
            <person name="Kuo A."/>
            <person name="Labutti K."/>
            <person name="Pangilinan J."/>
            <person name="Andreopoulos W."/>
            <person name="Tritt A."/>
            <person name="Riley R."/>
            <person name="Hundley H."/>
            <person name="Johnson J."/>
            <person name="Lipzen A."/>
            <person name="Barry K."/>
            <person name="Berbee M.L."/>
            <person name="Buchler N.E."/>
            <person name="Grigoriev I.V."/>
            <person name="Spatafora J.W."/>
            <person name="Stajich J.E."/>
            <person name="James T.Y."/>
        </authorList>
    </citation>
    <scope>NUCLEOTIDE SEQUENCE</scope>
    <source>
        <strain evidence="6">AG</strain>
    </source>
</reference>
<evidence type="ECO:0008006" key="8">
    <source>
        <dbReference type="Google" id="ProtNLM"/>
    </source>
</evidence>
<dbReference type="GO" id="GO:0016592">
    <property type="term" value="C:mediator complex"/>
    <property type="evidence" value="ECO:0007669"/>
    <property type="project" value="InterPro"/>
</dbReference>
<evidence type="ECO:0000256" key="5">
    <source>
        <dbReference type="ARBA" id="ARBA00023242"/>
    </source>
</evidence>
<comment type="similarity">
    <text evidence="2">Belongs to the Mediator complex subunit 27 family.</text>
</comment>
<dbReference type="GO" id="GO:0006357">
    <property type="term" value="P:regulation of transcription by RNA polymerase II"/>
    <property type="evidence" value="ECO:0007669"/>
    <property type="project" value="TreeGrafter"/>
</dbReference>
<gene>
    <name evidence="6" type="ORF">K450DRAFT_234332</name>
</gene>
<keyword evidence="7" id="KW-1185">Reference proteome</keyword>
<dbReference type="RefSeq" id="XP_051446040.1">
    <property type="nucleotide sequence ID" value="XM_051587903.1"/>
</dbReference>
<name>A0AAD5EDN1_UMBRA</name>
<keyword evidence="5" id="KW-0539">Nucleus</keyword>
<keyword evidence="4" id="KW-0804">Transcription</keyword>
<dbReference type="InterPro" id="IPR021627">
    <property type="entry name" value="Mediator_Med27"/>
</dbReference>